<dbReference type="Proteomes" id="UP000515728">
    <property type="component" value="Chromosome"/>
</dbReference>
<dbReference type="EMBL" id="CP060131">
    <property type="protein sequence ID" value="QNG51209.1"/>
    <property type="molecule type" value="Genomic_DNA"/>
</dbReference>
<evidence type="ECO:0000313" key="3">
    <source>
        <dbReference type="EMBL" id="QNG51209.1"/>
    </source>
</evidence>
<name>A0A7G7MEJ8_9PSEU</name>
<dbReference type="InterPro" id="IPR036890">
    <property type="entry name" value="HATPase_C_sf"/>
</dbReference>
<proteinExistence type="predicted"/>
<dbReference type="Gene3D" id="3.30.565.10">
    <property type="entry name" value="Histidine kinase-like ATPase, C-terminal domain"/>
    <property type="match status" value="1"/>
</dbReference>
<dbReference type="KEGG" id="ppel:H6H00_24075"/>
<dbReference type="CDD" id="cd16936">
    <property type="entry name" value="HATPase_RsbW-like"/>
    <property type="match status" value="1"/>
</dbReference>
<sequence>MEGQGGRHGAAPRLRLRHRADPTELRRIRRLVGRWASQSGVPEDVTIDLQLAVGEAVANGVEHAYGAGGDTDATVEVEMEVRTGAPDAVVVRVADHGTWRPAPASPGFRGRGLVMIDELAQRVQVLCSPAGTEVSFEIVYPA</sequence>
<dbReference type="PANTHER" id="PTHR35526">
    <property type="entry name" value="ANTI-SIGMA-F FACTOR RSBW-RELATED"/>
    <property type="match status" value="1"/>
</dbReference>
<accession>A0A7G7MEJ8</accession>
<keyword evidence="1" id="KW-0418">Kinase</keyword>
<reference evidence="3 4" key="1">
    <citation type="submission" date="2020-08" db="EMBL/GenBank/DDBJ databases">
        <authorList>
            <person name="Mo P."/>
        </authorList>
    </citation>
    <scope>NUCLEOTIDE SEQUENCE [LARGE SCALE GENOMIC DNA]</scope>
    <source>
        <strain evidence="3 4">CGMCC 4.1532</strain>
    </source>
</reference>
<evidence type="ECO:0000313" key="4">
    <source>
        <dbReference type="Proteomes" id="UP000515728"/>
    </source>
</evidence>
<evidence type="ECO:0000256" key="1">
    <source>
        <dbReference type="ARBA" id="ARBA00022527"/>
    </source>
</evidence>
<dbReference type="Pfam" id="PF13581">
    <property type="entry name" value="HATPase_c_2"/>
    <property type="match status" value="1"/>
</dbReference>
<dbReference type="InterPro" id="IPR003594">
    <property type="entry name" value="HATPase_dom"/>
</dbReference>
<dbReference type="PANTHER" id="PTHR35526:SF3">
    <property type="entry name" value="ANTI-SIGMA-F FACTOR RSBW"/>
    <property type="match status" value="1"/>
</dbReference>
<dbReference type="GO" id="GO:0005524">
    <property type="term" value="F:ATP binding"/>
    <property type="evidence" value="ECO:0007669"/>
    <property type="project" value="UniProtKB-KW"/>
</dbReference>
<dbReference type="AlphaFoldDB" id="A0A7G7MEJ8"/>
<keyword evidence="3" id="KW-0547">Nucleotide-binding</keyword>
<keyword evidence="1" id="KW-0723">Serine/threonine-protein kinase</keyword>
<dbReference type="SUPFAM" id="SSF55874">
    <property type="entry name" value="ATPase domain of HSP90 chaperone/DNA topoisomerase II/histidine kinase"/>
    <property type="match status" value="1"/>
</dbReference>
<keyword evidence="3" id="KW-0067">ATP-binding</keyword>
<protein>
    <submittedName>
        <fullName evidence="3">ATP-binding protein</fullName>
    </submittedName>
</protein>
<gene>
    <name evidence="3" type="ORF">H6H00_24075</name>
</gene>
<dbReference type="GO" id="GO:0004674">
    <property type="term" value="F:protein serine/threonine kinase activity"/>
    <property type="evidence" value="ECO:0007669"/>
    <property type="project" value="UniProtKB-KW"/>
</dbReference>
<organism evidence="3 4">
    <name type="scientific">Pseudonocardia petroleophila</name>
    <dbReference type="NCBI Taxonomy" id="37331"/>
    <lineage>
        <taxon>Bacteria</taxon>
        <taxon>Bacillati</taxon>
        <taxon>Actinomycetota</taxon>
        <taxon>Actinomycetes</taxon>
        <taxon>Pseudonocardiales</taxon>
        <taxon>Pseudonocardiaceae</taxon>
        <taxon>Pseudonocardia</taxon>
    </lineage>
</organism>
<keyword evidence="1" id="KW-0808">Transferase</keyword>
<evidence type="ECO:0000259" key="2">
    <source>
        <dbReference type="Pfam" id="PF13581"/>
    </source>
</evidence>
<keyword evidence="4" id="KW-1185">Reference proteome</keyword>
<dbReference type="InterPro" id="IPR050267">
    <property type="entry name" value="Anti-sigma-factor_SerPK"/>
</dbReference>
<dbReference type="RefSeq" id="WP_185717964.1">
    <property type="nucleotide sequence ID" value="NZ_BAAAWI010000001.1"/>
</dbReference>
<feature type="domain" description="Histidine kinase/HSP90-like ATPase" evidence="2">
    <location>
        <begin position="19"/>
        <end position="136"/>
    </location>
</feature>